<comment type="catalytic activity">
    <reaction evidence="6">
        <text>uridine(746) in 23S rRNA = pseudouridine(746) in 23S rRNA</text>
        <dbReference type="Rhea" id="RHEA:42548"/>
        <dbReference type="Rhea" id="RHEA-COMP:10109"/>
        <dbReference type="Rhea" id="RHEA-COMP:10110"/>
        <dbReference type="ChEBI" id="CHEBI:65314"/>
        <dbReference type="ChEBI" id="CHEBI:65315"/>
        <dbReference type="EC" id="5.4.99.29"/>
    </reaction>
</comment>
<evidence type="ECO:0000256" key="14">
    <source>
        <dbReference type="ARBA" id="ARBA00042883"/>
    </source>
</evidence>
<dbReference type="GO" id="GO:0160142">
    <property type="term" value="F:23S rRNA pseudouridine(746) synthase activity"/>
    <property type="evidence" value="ECO:0007669"/>
    <property type="project" value="UniProtKB-EC"/>
</dbReference>
<feature type="domain" description="Pseudouridine synthase RsuA/RluA-like" evidence="16">
    <location>
        <begin position="13"/>
        <end position="161"/>
    </location>
</feature>
<evidence type="ECO:0000256" key="1">
    <source>
        <dbReference type="ARBA" id="ARBA00010876"/>
    </source>
</evidence>
<dbReference type="Pfam" id="PF00849">
    <property type="entry name" value="PseudoU_synth_2"/>
    <property type="match status" value="1"/>
</dbReference>
<evidence type="ECO:0000256" key="5">
    <source>
        <dbReference type="ARBA" id="ARBA00036184"/>
    </source>
</evidence>
<keyword evidence="3" id="KW-0819">tRNA processing</keyword>
<dbReference type="GO" id="GO:0008033">
    <property type="term" value="P:tRNA processing"/>
    <property type="evidence" value="ECO:0007669"/>
    <property type="project" value="UniProtKB-KW"/>
</dbReference>
<dbReference type="EMBL" id="JAGQDD010000010">
    <property type="protein sequence ID" value="MBQ0931712.1"/>
    <property type="molecule type" value="Genomic_DNA"/>
</dbReference>
<accession>A0A941BG47</accession>
<organism evidence="17 18">
    <name type="scientific">Ideonella alba</name>
    <dbReference type="NCBI Taxonomy" id="2824118"/>
    <lineage>
        <taxon>Bacteria</taxon>
        <taxon>Pseudomonadati</taxon>
        <taxon>Pseudomonadota</taxon>
        <taxon>Betaproteobacteria</taxon>
        <taxon>Burkholderiales</taxon>
        <taxon>Sphaerotilaceae</taxon>
        <taxon>Ideonella</taxon>
    </lineage>
</organism>
<keyword evidence="4" id="KW-0413">Isomerase</keyword>
<comment type="catalytic activity">
    <reaction evidence="5">
        <text>uridine(32) in tRNA = pseudouridine(32) in tRNA</text>
        <dbReference type="Rhea" id="RHEA:42544"/>
        <dbReference type="Rhea" id="RHEA-COMP:10107"/>
        <dbReference type="Rhea" id="RHEA-COMP:10108"/>
        <dbReference type="ChEBI" id="CHEBI:65314"/>
        <dbReference type="ChEBI" id="CHEBI:65315"/>
        <dbReference type="EC" id="5.4.99.28"/>
    </reaction>
</comment>
<comment type="function">
    <text evidence="7">Dual specificity enzyme that catalyzes the synthesis of pseudouridine from uracil-746 in 23S ribosomal RNA and from uracil-32 in the anticodon stem and loop of transfer RNAs.</text>
</comment>
<evidence type="ECO:0000256" key="8">
    <source>
        <dbReference type="ARBA" id="ARBA00038944"/>
    </source>
</evidence>
<dbReference type="GO" id="GO:0003723">
    <property type="term" value="F:RNA binding"/>
    <property type="evidence" value="ECO:0007669"/>
    <property type="project" value="InterPro"/>
</dbReference>
<dbReference type="AlphaFoldDB" id="A0A941BG47"/>
<dbReference type="Proteomes" id="UP000676246">
    <property type="component" value="Unassembled WGS sequence"/>
</dbReference>
<dbReference type="Gene3D" id="3.30.2350.10">
    <property type="entry name" value="Pseudouridine synthase"/>
    <property type="match status" value="1"/>
</dbReference>
<evidence type="ECO:0000256" key="9">
    <source>
        <dbReference type="ARBA" id="ARBA00038945"/>
    </source>
</evidence>
<evidence type="ECO:0000256" key="13">
    <source>
        <dbReference type="ARBA" id="ARBA00042844"/>
    </source>
</evidence>
<proteinExistence type="inferred from homology"/>
<evidence type="ECO:0000313" key="18">
    <source>
        <dbReference type="Proteomes" id="UP000676246"/>
    </source>
</evidence>
<evidence type="ECO:0000256" key="3">
    <source>
        <dbReference type="ARBA" id="ARBA00022694"/>
    </source>
</evidence>
<reference evidence="17 18" key="1">
    <citation type="submission" date="2021-04" db="EMBL/GenBank/DDBJ databases">
        <title>The genome sequence of Ideonella sp. 3Y2.</title>
        <authorList>
            <person name="Liu Y."/>
        </authorList>
    </citation>
    <scope>NUCLEOTIDE SEQUENCE [LARGE SCALE GENOMIC DNA]</scope>
    <source>
        <strain evidence="17 18">3Y2</strain>
    </source>
</reference>
<evidence type="ECO:0000256" key="10">
    <source>
        <dbReference type="ARBA" id="ARBA00039988"/>
    </source>
</evidence>
<evidence type="ECO:0000256" key="7">
    <source>
        <dbReference type="ARBA" id="ARBA00037305"/>
    </source>
</evidence>
<evidence type="ECO:0000256" key="2">
    <source>
        <dbReference type="ARBA" id="ARBA00022552"/>
    </source>
</evidence>
<dbReference type="GO" id="GO:0000455">
    <property type="term" value="P:enzyme-directed rRNA pseudouridine synthesis"/>
    <property type="evidence" value="ECO:0007669"/>
    <property type="project" value="TreeGrafter"/>
</dbReference>
<comment type="caution">
    <text evidence="17">The sequence shown here is derived from an EMBL/GenBank/DDBJ whole genome shotgun (WGS) entry which is preliminary data.</text>
</comment>
<gene>
    <name evidence="17" type="ORF">KAK03_14595</name>
</gene>
<evidence type="ECO:0000256" key="11">
    <source>
        <dbReference type="ARBA" id="ARBA00041266"/>
    </source>
</evidence>
<dbReference type="SUPFAM" id="SSF55120">
    <property type="entry name" value="Pseudouridine synthase"/>
    <property type="match status" value="1"/>
</dbReference>
<comment type="similarity">
    <text evidence="1">Belongs to the pseudouridine synthase RluA family.</text>
</comment>
<evidence type="ECO:0000313" key="17">
    <source>
        <dbReference type="EMBL" id="MBQ0931712.1"/>
    </source>
</evidence>
<keyword evidence="2" id="KW-0698">rRNA processing</keyword>
<dbReference type="PANTHER" id="PTHR21600">
    <property type="entry name" value="MITOCHONDRIAL RNA PSEUDOURIDINE SYNTHASE"/>
    <property type="match status" value="1"/>
</dbReference>
<dbReference type="InterPro" id="IPR050188">
    <property type="entry name" value="RluA_PseudoU_synthase"/>
</dbReference>
<dbReference type="RefSeq" id="WP_210854680.1">
    <property type="nucleotide sequence ID" value="NZ_JAGQDD010000010.1"/>
</dbReference>
<dbReference type="EC" id="5.4.99.29" evidence="9"/>
<evidence type="ECO:0000259" key="16">
    <source>
        <dbReference type="Pfam" id="PF00849"/>
    </source>
</evidence>
<dbReference type="EC" id="5.4.99.28" evidence="8"/>
<evidence type="ECO:0000256" key="12">
    <source>
        <dbReference type="ARBA" id="ARBA00042372"/>
    </source>
</evidence>
<dbReference type="InterPro" id="IPR020103">
    <property type="entry name" value="PsdUridine_synth_cat_dom_sf"/>
</dbReference>
<dbReference type="GO" id="GO:0160151">
    <property type="term" value="F:tRNA pseudouridine(32) synthase activity"/>
    <property type="evidence" value="ECO:0007669"/>
    <property type="project" value="UniProtKB-EC"/>
</dbReference>
<evidence type="ECO:0000256" key="4">
    <source>
        <dbReference type="ARBA" id="ARBA00023235"/>
    </source>
</evidence>
<dbReference type="InterPro" id="IPR006224">
    <property type="entry name" value="PsdUridine_synth_RluA-like_CS"/>
</dbReference>
<dbReference type="PANTHER" id="PTHR21600:SF91">
    <property type="entry name" value="DUAL-SPECIFICITY RNA PSEUDOURIDINE SYNTHASE RLUA"/>
    <property type="match status" value="1"/>
</dbReference>
<evidence type="ECO:0000256" key="6">
    <source>
        <dbReference type="ARBA" id="ARBA00036916"/>
    </source>
</evidence>
<dbReference type="InterPro" id="IPR006145">
    <property type="entry name" value="PsdUridine_synth_RsuA/RluA"/>
</dbReference>
<protein>
    <recommendedName>
        <fullName evidence="10">Dual-specificity RNA pseudouridine synthase RluA</fullName>
        <ecNumber evidence="8">5.4.99.28</ecNumber>
        <ecNumber evidence="9">5.4.99.29</ecNumber>
    </recommendedName>
    <alternativeName>
        <fullName evidence="11">23S rRNA pseudouridine(746) synthase</fullName>
    </alternativeName>
    <alternativeName>
        <fullName evidence="14">Ribosomal large subunit pseudouridine synthase A</fullName>
    </alternativeName>
    <alternativeName>
        <fullName evidence="13">rRNA pseudouridylate synthase A</fullName>
    </alternativeName>
    <alternativeName>
        <fullName evidence="15">rRNA-uridine isomerase A</fullName>
    </alternativeName>
    <alternativeName>
        <fullName evidence="12">tRNA pseudouridine(32) synthase</fullName>
    </alternativeName>
</protein>
<name>A0A941BG47_9BURK</name>
<dbReference type="PROSITE" id="PS01129">
    <property type="entry name" value="PSI_RLU"/>
    <property type="match status" value="1"/>
</dbReference>
<sequence>MDELRILYCDEALVAVDKPAGLLSVPGRGPDKADCAIARLQQRVADALVVHRLDMGTSGILVFGRGPAAQRALSRAFEQRLSDKRYEAWVAGLPEADAGEVALPLRADWPRRPRQMVDAQLGRPALTRWQVLARDAAGGRSRLALMPVTGRSHQLRVHLAAIGHPILGDELYAPPADHAAAPRLLLHACRLALPHPVSGATIVVESPAPF</sequence>
<evidence type="ECO:0000256" key="15">
    <source>
        <dbReference type="ARBA" id="ARBA00043143"/>
    </source>
</evidence>
<dbReference type="CDD" id="cd02869">
    <property type="entry name" value="PseudoU_synth_RluA_like"/>
    <property type="match status" value="1"/>
</dbReference>
<keyword evidence="18" id="KW-1185">Reference proteome</keyword>